<gene>
    <name evidence="2" type="ORF">H4W31_002063</name>
</gene>
<comment type="caution">
    <text evidence="2">The sequence shown here is derived from an EMBL/GenBank/DDBJ whole genome shotgun (WGS) entry which is preliminary data.</text>
</comment>
<evidence type="ECO:0000256" key="1">
    <source>
        <dbReference type="SAM" id="Phobius"/>
    </source>
</evidence>
<evidence type="ECO:0000313" key="2">
    <source>
        <dbReference type="EMBL" id="MBE1486425.1"/>
    </source>
</evidence>
<protein>
    <recommendedName>
        <fullName evidence="4">DUF2752 domain-containing protein</fullName>
    </recommendedName>
</protein>
<name>A0A927M449_9ACTN</name>
<evidence type="ECO:0000313" key="3">
    <source>
        <dbReference type="Proteomes" id="UP000649753"/>
    </source>
</evidence>
<dbReference type="Pfam" id="PF10825">
    <property type="entry name" value="DUF2752"/>
    <property type="match status" value="1"/>
</dbReference>
<dbReference type="InterPro" id="IPR021215">
    <property type="entry name" value="DUF2752"/>
</dbReference>
<organism evidence="2 3">
    <name type="scientific">Plantactinospora soyae</name>
    <dbReference type="NCBI Taxonomy" id="1544732"/>
    <lineage>
        <taxon>Bacteria</taxon>
        <taxon>Bacillati</taxon>
        <taxon>Actinomycetota</taxon>
        <taxon>Actinomycetes</taxon>
        <taxon>Micromonosporales</taxon>
        <taxon>Micromonosporaceae</taxon>
        <taxon>Plantactinospora</taxon>
    </lineage>
</organism>
<dbReference type="Proteomes" id="UP000649753">
    <property type="component" value="Unassembled WGS sequence"/>
</dbReference>
<keyword evidence="3" id="KW-1185">Reference proteome</keyword>
<dbReference type="EMBL" id="JADBEB010000001">
    <property type="protein sequence ID" value="MBE1486425.1"/>
    <property type="molecule type" value="Genomic_DNA"/>
</dbReference>
<dbReference type="AlphaFoldDB" id="A0A927M449"/>
<reference evidence="2" key="1">
    <citation type="submission" date="2020-10" db="EMBL/GenBank/DDBJ databases">
        <title>Sequencing the genomes of 1000 actinobacteria strains.</title>
        <authorList>
            <person name="Klenk H.-P."/>
        </authorList>
    </citation>
    <scope>NUCLEOTIDE SEQUENCE</scope>
    <source>
        <strain evidence="2">DSM 46832</strain>
    </source>
</reference>
<keyword evidence="1" id="KW-0812">Transmembrane</keyword>
<feature type="transmembrane region" description="Helical" evidence="1">
    <location>
        <begin position="69"/>
        <end position="90"/>
    </location>
</feature>
<dbReference type="RefSeq" id="WP_318783127.1">
    <property type="nucleotide sequence ID" value="NZ_JADBEB010000001.1"/>
</dbReference>
<accession>A0A927M449</accession>
<evidence type="ECO:0008006" key="4">
    <source>
        <dbReference type="Google" id="ProtNLM"/>
    </source>
</evidence>
<keyword evidence="1" id="KW-0472">Membrane</keyword>
<proteinExistence type="predicted"/>
<sequence length="148" mass="15119">MRELSVPERLGMFGLGVAVAATLWPSVTDTTGLSVPCPLRALTGVPCPGCGLTTAAIALVRGDLVGAAAANPLIVALATVTVVGTGLFGLRVLGAIPPPVAWSVRARRRTGWGVGLLALASWLVQLHRLGVTEPDPPSVSTILLRSTP</sequence>
<keyword evidence="1" id="KW-1133">Transmembrane helix</keyword>